<reference evidence="8 9" key="1">
    <citation type="submission" date="2015-07" db="EMBL/GenBank/DDBJ databases">
        <authorList>
            <person name="Kim K.M."/>
        </authorList>
    </citation>
    <scope>NUCLEOTIDE SEQUENCE [LARGE SCALE GENOMIC DNA]</scope>
    <source>
        <strain evidence="8 9">KCTC 12363</strain>
    </source>
</reference>
<evidence type="ECO:0000313" key="8">
    <source>
        <dbReference type="EMBL" id="AKP50149.1"/>
    </source>
</evidence>
<keyword evidence="6" id="KW-0521">NADP</keyword>
<evidence type="ECO:0000259" key="7">
    <source>
        <dbReference type="Pfam" id="PF04321"/>
    </source>
</evidence>
<dbReference type="PATRIC" id="fig|320787.5.peg.766"/>
<evidence type="ECO:0000256" key="2">
    <source>
        <dbReference type="ARBA" id="ARBA00010944"/>
    </source>
</evidence>
<dbReference type="InterPro" id="IPR005913">
    <property type="entry name" value="dTDP_dehydrorham_reduct"/>
</dbReference>
<dbReference type="EC" id="1.1.1.133" evidence="3 6"/>
<evidence type="ECO:0000256" key="3">
    <source>
        <dbReference type="ARBA" id="ARBA00012929"/>
    </source>
</evidence>
<gene>
    <name evidence="8" type="ORF">CA2015_0686</name>
</gene>
<dbReference type="AlphaFoldDB" id="A0A0H4P7L5"/>
<dbReference type="CDD" id="cd05254">
    <property type="entry name" value="dTDP_HR_like_SDR_e"/>
    <property type="match status" value="1"/>
</dbReference>
<dbReference type="UniPathway" id="UPA00124"/>
<dbReference type="RefSeq" id="WP_048640617.1">
    <property type="nucleotide sequence ID" value="NZ_CAXBGM010000039.1"/>
</dbReference>
<comment type="function">
    <text evidence="6">Catalyzes the reduction of dTDP-6-deoxy-L-lyxo-4-hexulose to yield dTDP-L-rhamnose.</text>
</comment>
<accession>A0A0H4P7L5</accession>
<dbReference type="PANTHER" id="PTHR10491">
    <property type="entry name" value="DTDP-4-DEHYDRORHAMNOSE REDUCTASE"/>
    <property type="match status" value="1"/>
</dbReference>
<dbReference type="InterPro" id="IPR036291">
    <property type="entry name" value="NAD(P)-bd_dom_sf"/>
</dbReference>
<evidence type="ECO:0000256" key="6">
    <source>
        <dbReference type="RuleBase" id="RU364082"/>
    </source>
</evidence>
<dbReference type="EMBL" id="CP012040">
    <property type="protein sequence ID" value="AKP50149.1"/>
    <property type="molecule type" value="Genomic_DNA"/>
</dbReference>
<evidence type="ECO:0000256" key="4">
    <source>
        <dbReference type="ARBA" id="ARBA00017099"/>
    </source>
</evidence>
<comment type="pathway">
    <text evidence="1 6">Carbohydrate biosynthesis; dTDP-L-rhamnose biosynthesis.</text>
</comment>
<dbReference type="STRING" id="320787.CA2015_0686"/>
<protein>
    <recommendedName>
        <fullName evidence="4 6">dTDP-4-dehydrorhamnose reductase</fullName>
        <ecNumber evidence="3 6">1.1.1.133</ecNumber>
    </recommendedName>
</protein>
<dbReference type="SUPFAM" id="SSF51735">
    <property type="entry name" value="NAD(P)-binding Rossmann-fold domains"/>
    <property type="match status" value="1"/>
</dbReference>
<organism evidence="8 9">
    <name type="scientific">Cyclobacterium amurskyense</name>
    <dbReference type="NCBI Taxonomy" id="320787"/>
    <lineage>
        <taxon>Bacteria</taxon>
        <taxon>Pseudomonadati</taxon>
        <taxon>Bacteroidota</taxon>
        <taxon>Cytophagia</taxon>
        <taxon>Cytophagales</taxon>
        <taxon>Cyclobacteriaceae</taxon>
        <taxon>Cyclobacterium</taxon>
    </lineage>
</organism>
<comment type="catalytic activity">
    <reaction evidence="5">
        <text>dTDP-beta-L-rhamnose + NADP(+) = dTDP-4-dehydro-beta-L-rhamnose + NADPH + H(+)</text>
        <dbReference type="Rhea" id="RHEA:21796"/>
        <dbReference type="ChEBI" id="CHEBI:15378"/>
        <dbReference type="ChEBI" id="CHEBI:57510"/>
        <dbReference type="ChEBI" id="CHEBI:57783"/>
        <dbReference type="ChEBI" id="CHEBI:58349"/>
        <dbReference type="ChEBI" id="CHEBI:62830"/>
        <dbReference type="EC" id="1.1.1.133"/>
    </reaction>
</comment>
<evidence type="ECO:0000313" key="9">
    <source>
        <dbReference type="Proteomes" id="UP000036520"/>
    </source>
</evidence>
<keyword evidence="6" id="KW-0560">Oxidoreductase</keyword>
<dbReference type="OrthoDB" id="9803892at2"/>
<evidence type="ECO:0000256" key="5">
    <source>
        <dbReference type="ARBA" id="ARBA00048200"/>
    </source>
</evidence>
<dbReference type="PANTHER" id="PTHR10491:SF4">
    <property type="entry name" value="METHIONINE ADENOSYLTRANSFERASE 2 SUBUNIT BETA"/>
    <property type="match status" value="1"/>
</dbReference>
<feature type="domain" description="RmlD-like substrate binding" evidence="7">
    <location>
        <begin position="12"/>
        <end position="307"/>
    </location>
</feature>
<evidence type="ECO:0000256" key="1">
    <source>
        <dbReference type="ARBA" id="ARBA00004781"/>
    </source>
</evidence>
<comment type="similarity">
    <text evidence="2 6">Belongs to the dTDP-4-dehydrorhamnose reductase family.</text>
</comment>
<dbReference type="InterPro" id="IPR029903">
    <property type="entry name" value="RmlD-like-bd"/>
</dbReference>
<proteinExistence type="inferred from homology"/>
<dbReference type="Proteomes" id="UP000036520">
    <property type="component" value="Chromosome"/>
</dbReference>
<dbReference type="Gene3D" id="3.40.50.720">
    <property type="entry name" value="NAD(P)-binding Rossmann-like Domain"/>
    <property type="match status" value="1"/>
</dbReference>
<keyword evidence="9" id="KW-1185">Reference proteome</keyword>
<name>A0A0H4P7L5_9BACT</name>
<dbReference type="GO" id="GO:0019305">
    <property type="term" value="P:dTDP-rhamnose biosynthetic process"/>
    <property type="evidence" value="ECO:0007669"/>
    <property type="project" value="UniProtKB-UniPathway"/>
</dbReference>
<dbReference type="Pfam" id="PF04321">
    <property type="entry name" value="RmlD_sub_bind"/>
    <property type="match status" value="1"/>
</dbReference>
<dbReference type="GO" id="GO:0008831">
    <property type="term" value="F:dTDP-4-dehydrorhamnose reductase activity"/>
    <property type="evidence" value="ECO:0007669"/>
    <property type="project" value="UniProtKB-EC"/>
</dbReference>
<sequence length="315" mass="35394">MDINILKSKKPKILITGANGLLGQKIIKEILIEGKYDAIATGRGDCRLPTEWDGYIYEEMDITNLKDVIDVFRVYSPDYVIHAASMTDVDRCEVNRHDCFEQNVTATLNIMKGSELAKSHLIFISTDFIFDGKNGPYDELAKPNPLNYYGKTKIETEIALQDYKYNWAIVRTNLVYGIAHDMSRSNIILWVKKGLEQNKELSLVDDQFRTPTLAEDLANGCLLIVEKNATGVFNISGDELLTPYDMAMMTANFFDLSIEGIKKTDSSIFAQVAARPLKTGLDISKAKNILGFKPKTFKEGIAILAKQIKLANYKL</sequence>
<dbReference type="KEGG" id="camu:CA2015_0686"/>